<feature type="domain" description="Radical SAM core" evidence="3">
    <location>
        <begin position="1"/>
        <end position="243"/>
    </location>
</feature>
<dbReference type="GO" id="GO:0046872">
    <property type="term" value="F:metal ion binding"/>
    <property type="evidence" value="ECO:0007669"/>
    <property type="project" value="UniProtKB-UniRule"/>
</dbReference>
<name>A0A096AGE7_9BACT</name>
<keyword evidence="2" id="KW-0963">Cytoplasm</keyword>
<keyword evidence="2" id="KW-0408">Iron</keyword>
<dbReference type="PROSITE" id="PS51918">
    <property type="entry name" value="RADICAL_SAM"/>
    <property type="match status" value="1"/>
</dbReference>
<comment type="subcellular location">
    <subcellularLocation>
        <location evidence="2">Cytoplasm</location>
    </subcellularLocation>
</comment>
<evidence type="ECO:0000256" key="1">
    <source>
        <dbReference type="ARBA" id="ARBA00006100"/>
    </source>
</evidence>
<dbReference type="AlphaFoldDB" id="A0A096AGE7"/>
<keyword evidence="2" id="KW-0004">4Fe-4S</keyword>
<dbReference type="InterPro" id="IPR010723">
    <property type="entry name" value="HemN_C"/>
</dbReference>
<dbReference type="OrthoDB" id="9808022at2"/>
<organism evidence="4 5">
    <name type="scientific">Prevotella bivia DNF00320</name>
    <dbReference type="NCBI Taxonomy" id="1401068"/>
    <lineage>
        <taxon>Bacteria</taxon>
        <taxon>Pseudomonadati</taxon>
        <taxon>Bacteroidota</taxon>
        <taxon>Bacteroidia</taxon>
        <taxon>Bacteroidales</taxon>
        <taxon>Prevotellaceae</taxon>
        <taxon>Prevotella</taxon>
    </lineage>
</organism>
<dbReference type="PANTHER" id="PTHR13932:SF5">
    <property type="entry name" value="RADICAL S-ADENOSYL METHIONINE DOMAIN-CONTAINING PROTEIN 1, MITOCHONDRIAL"/>
    <property type="match status" value="1"/>
</dbReference>
<keyword evidence="2" id="KW-0143">Chaperone</keyword>
<dbReference type="InterPro" id="IPR034505">
    <property type="entry name" value="Coproporphyrinogen-III_oxidase"/>
</dbReference>
<dbReference type="NCBIfam" id="TIGR00539">
    <property type="entry name" value="hemN_rel"/>
    <property type="match status" value="1"/>
</dbReference>
<dbReference type="SUPFAM" id="SSF102114">
    <property type="entry name" value="Radical SAM enzymes"/>
    <property type="match status" value="1"/>
</dbReference>
<reference evidence="4 5" key="1">
    <citation type="submission" date="2014-07" db="EMBL/GenBank/DDBJ databases">
        <authorList>
            <person name="McCorrison J."/>
            <person name="Sanka R."/>
            <person name="Torralba M."/>
            <person name="Gillis M."/>
            <person name="Haft D.H."/>
            <person name="Methe B."/>
            <person name="Sutton G."/>
            <person name="Nelson K.E."/>
        </authorList>
    </citation>
    <scope>NUCLEOTIDE SEQUENCE [LARGE SCALE GENOMIC DNA]</scope>
    <source>
        <strain evidence="4 5">DNF00320</strain>
    </source>
</reference>
<dbReference type="SFLD" id="SFLDF00562">
    <property type="entry name" value="HemN-like__clustered_with_heat"/>
    <property type="match status" value="1"/>
</dbReference>
<dbReference type="SFLD" id="SFLDG01082">
    <property type="entry name" value="B12-binding_domain_containing"/>
    <property type="match status" value="1"/>
</dbReference>
<sequence length="383" mass="44455">MTGLYIHIPFCASRCIYCGFYATLTKNAAKRENENTLTQRQRYINAVCKEIGKQKAELSTIYFGGGTPSQLTSEELVQIFEQINKTFLHHTNNGATQLKEITIECNPEDITEDFVQILKNLPFNRVSMGVQTFSDERLKFLHRRHTSSKIPEAIQLLRSVGINNISIDLMFGFPNETQEEWIADIEKAIALNVEHISAYSLMYEEGTALYTMQKHQRVKQIDEEQYREMYEVLIDRLEKAGYEQYEISNFAKQGFRSQHNSSYWHNIPYIGIGAAAHSYDLNTRRWNYANLTKYINAIEQDKPAYEEETIDANTHYNDSIVTALRTKEGLNIAEFEEKYRRYFLTNAASYIENGYLRKNDTCYTITRKGLYISDTIMVDLIIA</sequence>
<comment type="caution">
    <text evidence="4">The sequence shown here is derived from an EMBL/GenBank/DDBJ whole genome shotgun (WGS) entry which is preliminary data.</text>
</comment>
<dbReference type="Pfam" id="PF06969">
    <property type="entry name" value="HemN_C"/>
    <property type="match status" value="1"/>
</dbReference>
<proteinExistence type="inferred from homology"/>
<keyword evidence="2" id="KW-0479">Metal-binding</keyword>
<protein>
    <recommendedName>
        <fullName evidence="2">Heme chaperone HemW</fullName>
    </recommendedName>
</protein>
<dbReference type="InterPro" id="IPR007197">
    <property type="entry name" value="rSAM"/>
</dbReference>
<dbReference type="EMBL" id="JRNQ01000005">
    <property type="protein sequence ID" value="KGF45616.1"/>
    <property type="molecule type" value="Genomic_DNA"/>
</dbReference>
<evidence type="ECO:0000313" key="4">
    <source>
        <dbReference type="EMBL" id="KGF45616.1"/>
    </source>
</evidence>
<keyword evidence="2" id="KW-0411">Iron-sulfur</keyword>
<dbReference type="SMART" id="SM00729">
    <property type="entry name" value="Elp3"/>
    <property type="match status" value="1"/>
</dbReference>
<comment type="similarity">
    <text evidence="1">Belongs to the anaerobic coproporphyrinogen-III oxidase family. HemW subfamily.</text>
</comment>
<dbReference type="CDD" id="cd01335">
    <property type="entry name" value="Radical_SAM"/>
    <property type="match status" value="1"/>
</dbReference>
<evidence type="ECO:0000256" key="2">
    <source>
        <dbReference type="RuleBase" id="RU364116"/>
    </source>
</evidence>
<dbReference type="GO" id="GO:0051539">
    <property type="term" value="F:4 iron, 4 sulfur cluster binding"/>
    <property type="evidence" value="ECO:0007669"/>
    <property type="project" value="UniProtKB-UniRule"/>
</dbReference>
<keyword evidence="2" id="KW-0349">Heme</keyword>
<evidence type="ECO:0000259" key="3">
    <source>
        <dbReference type="PROSITE" id="PS51918"/>
    </source>
</evidence>
<dbReference type="GO" id="GO:0005737">
    <property type="term" value="C:cytoplasm"/>
    <property type="evidence" value="ECO:0007669"/>
    <property type="project" value="UniProtKB-SubCell"/>
</dbReference>
<dbReference type="SFLD" id="SFLDS00029">
    <property type="entry name" value="Radical_SAM"/>
    <property type="match status" value="1"/>
</dbReference>
<dbReference type="InterPro" id="IPR006638">
    <property type="entry name" value="Elp3/MiaA/NifB-like_rSAM"/>
</dbReference>
<dbReference type="Pfam" id="PF04055">
    <property type="entry name" value="Radical_SAM"/>
    <property type="match status" value="1"/>
</dbReference>
<dbReference type="RefSeq" id="WP_036865966.1">
    <property type="nucleotide sequence ID" value="NZ_JRNQ01000005.1"/>
</dbReference>
<dbReference type="Gene3D" id="3.80.30.20">
    <property type="entry name" value="tm_1862 like domain"/>
    <property type="match status" value="1"/>
</dbReference>
<dbReference type="GO" id="GO:0006779">
    <property type="term" value="P:porphyrin-containing compound biosynthetic process"/>
    <property type="evidence" value="ECO:0007669"/>
    <property type="project" value="InterPro"/>
</dbReference>
<dbReference type="InterPro" id="IPR058240">
    <property type="entry name" value="rSAM_sf"/>
</dbReference>
<dbReference type="Proteomes" id="UP000029525">
    <property type="component" value="Unassembled WGS sequence"/>
</dbReference>
<dbReference type="InterPro" id="IPR023404">
    <property type="entry name" value="rSAM_horseshoe"/>
</dbReference>
<dbReference type="SFLD" id="SFLDG01065">
    <property type="entry name" value="anaerobic_coproporphyrinogen-I"/>
    <property type="match status" value="1"/>
</dbReference>
<dbReference type="PANTHER" id="PTHR13932">
    <property type="entry name" value="COPROPORPHYRINIGEN III OXIDASE"/>
    <property type="match status" value="1"/>
</dbReference>
<comment type="function">
    <text evidence="2">Probably acts as a heme chaperone, transferring heme to an unknown acceptor. Binds one molecule of heme per monomer, possibly covalently. Binds 1 [4Fe-4S] cluster. The cluster is coordinated with 3 cysteines and an exchangeable S-adenosyl-L-methionine.</text>
</comment>
<dbReference type="GO" id="GO:0004109">
    <property type="term" value="F:coproporphyrinogen oxidase activity"/>
    <property type="evidence" value="ECO:0007669"/>
    <property type="project" value="InterPro"/>
</dbReference>
<keyword evidence="2" id="KW-0949">S-adenosyl-L-methionine</keyword>
<accession>A0A096AGE7</accession>
<gene>
    <name evidence="4" type="ORF">HMPREF0647_01575</name>
</gene>
<dbReference type="InterPro" id="IPR004559">
    <property type="entry name" value="HemW-like"/>
</dbReference>
<evidence type="ECO:0000313" key="5">
    <source>
        <dbReference type="Proteomes" id="UP000029525"/>
    </source>
</evidence>